<accession>A0A6V8P7W6</accession>
<evidence type="ECO:0000256" key="5">
    <source>
        <dbReference type="ARBA" id="ARBA00023002"/>
    </source>
</evidence>
<dbReference type="Pfam" id="PF02730">
    <property type="entry name" value="AFOR_N"/>
    <property type="match status" value="1"/>
</dbReference>
<dbReference type="RefSeq" id="WP_176233019.1">
    <property type="nucleotide sequence ID" value="NZ_BLRY01000007.1"/>
</dbReference>
<dbReference type="GO" id="GO:0051539">
    <property type="term" value="F:4 iron, 4 sulfur cluster binding"/>
    <property type="evidence" value="ECO:0007669"/>
    <property type="project" value="UniProtKB-KW"/>
</dbReference>
<dbReference type="SUPFAM" id="SSF56228">
    <property type="entry name" value="Aldehyde ferredoxin oxidoreductase, N-terminal domain"/>
    <property type="match status" value="1"/>
</dbReference>
<keyword evidence="3" id="KW-0004">4Fe-4S</keyword>
<evidence type="ECO:0000259" key="9">
    <source>
        <dbReference type="SMART" id="SM00790"/>
    </source>
</evidence>
<dbReference type="EMBL" id="BLRY01000007">
    <property type="protein sequence ID" value="GFP26866.1"/>
    <property type="molecule type" value="Genomic_DNA"/>
</dbReference>
<dbReference type="SMART" id="SM00790">
    <property type="entry name" value="AFOR_N"/>
    <property type="match status" value="1"/>
</dbReference>
<dbReference type="GO" id="GO:0009055">
    <property type="term" value="F:electron transfer activity"/>
    <property type="evidence" value="ECO:0007669"/>
    <property type="project" value="InterPro"/>
</dbReference>
<dbReference type="Gene3D" id="1.10.599.10">
    <property type="entry name" value="Aldehyde Ferredoxin Oxidoreductase Protein, subunit A, domain 3"/>
    <property type="match status" value="1"/>
</dbReference>
<keyword evidence="11" id="KW-1185">Reference proteome</keyword>
<dbReference type="InterPro" id="IPR036021">
    <property type="entry name" value="Tungsten_al_ferr_oxy-like_C"/>
</dbReference>
<keyword evidence="7" id="KW-0411">Iron-sulfur</keyword>
<evidence type="ECO:0000256" key="3">
    <source>
        <dbReference type="ARBA" id="ARBA00022485"/>
    </source>
</evidence>
<sequence>MKKLLLRVNLSDRSFREEEISPEILEKYIGGKGLAAYYSYKELKPGIDPLSPENKLMFFIGPLTGIFNVYSRHVIASKSPLTSTFSDSYAGGWFGAELAKTRFTGIIVEGKADSLVYLKIDGDKISIEDAKDLAGKTTYEVDALFKDFRVATIGPAGERLIRFACVINDPAKRQRAGVAGRGGLGAVMGSKNLKAIVVKGKFTPEELVAEKFRDAAAQLRRTFIEYLKSEVIPGVGLGGNLPVMQLAAEAKVLPVRNFREGYIEGYEKVSEDAFREVTIGKSTCYLCPVACGVHIKVKTGSFAGLDLDRIEYETVALNGPNCMQLDIGTIAKVARLCNEYGMDTISVGNITAFVMECSEKGLIDYRLNYGDSAGQVKRVEMIGQRKDIGDTLAEGLMRAAEKLELQGHAVQIKGLEIPGYDVRGPVGMALAYTTADRGGDHLRAWTIVAELDDPFTITGKAKLTKELQDRNSALWSLIGCDNIPGNTTGDPAKFVDLSIKALNTLGWKIDEEKFLEAGERIYNLTRLFNVREGFSRKDDQLPLRFREPREDTGWKITPADFDKMLDEYYAIRGWDHDGKPTKETLERLKIER</sequence>
<dbReference type="InterPro" id="IPR013985">
    <property type="entry name" value="Ald_Fedxn_OxRdtase_dom3"/>
</dbReference>
<comment type="caution">
    <text evidence="10">The sequence shown here is derived from an EMBL/GenBank/DDBJ whole genome shotgun (WGS) entry which is preliminary data.</text>
</comment>
<dbReference type="InterPro" id="IPR001203">
    <property type="entry name" value="OxRdtase_Ald_Fedxn_C"/>
</dbReference>
<dbReference type="InterPro" id="IPR036503">
    <property type="entry name" value="Ald_Fedxn_OxRdtase_N_sf"/>
</dbReference>
<evidence type="ECO:0000313" key="11">
    <source>
        <dbReference type="Proteomes" id="UP000591948"/>
    </source>
</evidence>
<dbReference type="Proteomes" id="UP000591948">
    <property type="component" value="Unassembled WGS sequence"/>
</dbReference>
<dbReference type="InterPro" id="IPR013983">
    <property type="entry name" value="Ald_Fedxn_OxRdtase_N"/>
</dbReference>
<name>A0A6V8P7W6_9ACTN</name>
<evidence type="ECO:0000256" key="6">
    <source>
        <dbReference type="ARBA" id="ARBA00023004"/>
    </source>
</evidence>
<evidence type="ECO:0000313" key="10">
    <source>
        <dbReference type="EMBL" id="GFP26866.1"/>
    </source>
</evidence>
<dbReference type="SUPFAM" id="SSF48310">
    <property type="entry name" value="Aldehyde ferredoxin oxidoreductase, C-terminal domains"/>
    <property type="match status" value="1"/>
</dbReference>
<proteinExistence type="inferred from homology"/>
<dbReference type="GO" id="GO:0046872">
    <property type="term" value="F:metal ion binding"/>
    <property type="evidence" value="ECO:0007669"/>
    <property type="project" value="UniProtKB-KW"/>
</dbReference>
<comment type="cofactor">
    <cofactor evidence="1">
        <name>[4Fe-4S] cluster</name>
        <dbReference type="ChEBI" id="CHEBI:49883"/>
    </cofactor>
</comment>
<dbReference type="Pfam" id="PF01314">
    <property type="entry name" value="AFOR_C"/>
    <property type="match status" value="1"/>
</dbReference>
<keyword evidence="6" id="KW-0408">Iron</keyword>
<dbReference type="InterPro" id="IPR013984">
    <property type="entry name" value="Ald_Fedxn_OxRdtase_dom2"/>
</dbReference>
<evidence type="ECO:0000256" key="7">
    <source>
        <dbReference type="ARBA" id="ARBA00023014"/>
    </source>
</evidence>
<dbReference type="GO" id="GO:0016625">
    <property type="term" value="F:oxidoreductase activity, acting on the aldehyde or oxo group of donors, iron-sulfur protein as acceptor"/>
    <property type="evidence" value="ECO:0007669"/>
    <property type="project" value="InterPro"/>
</dbReference>
<dbReference type="PANTHER" id="PTHR30038:SF0">
    <property type="entry name" value="TUNGSTEN-CONTAINING ALDEHYDE FERREDOXIN OXIDOREDUCTASE"/>
    <property type="match status" value="1"/>
</dbReference>
<evidence type="ECO:0000256" key="2">
    <source>
        <dbReference type="ARBA" id="ARBA00011032"/>
    </source>
</evidence>
<evidence type="ECO:0000256" key="1">
    <source>
        <dbReference type="ARBA" id="ARBA00001966"/>
    </source>
</evidence>
<comment type="cofactor">
    <cofactor evidence="8">
        <name>tungstopterin</name>
        <dbReference type="ChEBI" id="CHEBI:30402"/>
    </cofactor>
</comment>
<dbReference type="AlphaFoldDB" id="A0A6V8P7W6"/>
<evidence type="ECO:0000256" key="8">
    <source>
        <dbReference type="ARBA" id="ARBA00049934"/>
    </source>
</evidence>
<keyword evidence="5" id="KW-0560">Oxidoreductase</keyword>
<protein>
    <submittedName>
        <fullName evidence="10">Aldehyde:ferredoxin oxidoreductase</fullName>
    </submittedName>
</protein>
<evidence type="ECO:0000256" key="4">
    <source>
        <dbReference type="ARBA" id="ARBA00022723"/>
    </source>
</evidence>
<dbReference type="Gene3D" id="1.10.569.10">
    <property type="entry name" value="Aldehyde Ferredoxin Oxidoreductase Protein, subunit A, domain 2"/>
    <property type="match status" value="1"/>
</dbReference>
<feature type="domain" description="Aldehyde ferredoxin oxidoreductase N-terminal" evidence="9">
    <location>
        <begin position="1"/>
        <end position="202"/>
    </location>
</feature>
<dbReference type="PANTHER" id="PTHR30038">
    <property type="entry name" value="ALDEHYDE FERREDOXIN OXIDOREDUCTASE"/>
    <property type="match status" value="1"/>
</dbReference>
<reference evidence="10 11" key="1">
    <citation type="journal article" date="2020" name="Front. Microbiol.">
        <title>Single-cell genomics of novel Actinobacteria with the Wood-Ljungdahl pathway discovered in a serpentinizing system.</title>
        <authorList>
            <person name="Merino N."/>
            <person name="Kawai M."/>
            <person name="Boyd E.S."/>
            <person name="Colman D.R."/>
            <person name="McGlynn S.E."/>
            <person name="Nealson K.H."/>
            <person name="Kurokawa K."/>
            <person name="Hongoh Y."/>
        </authorList>
    </citation>
    <scope>NUCLEOTIDE SEQUENCE [LARGE SCALE GENOMIC DNA]</scope>
    <source>
        <strain evidence="10 11">S33</strain>
    </source>
</reference>
<gene>
    <name evidence="10" type="ORF">HKBW3S33_00280</name>
</gene>
<dbReference type="Gene3D" id="3.60.9.10">
    <property type="entry name" value="Aldehyde ferredoxin oxidoreductase, N-terminal domain"/>
    <property type="match status" value="1"/>
</dbReference>
<keyword evidence="4" id="KW-0479">Metal-binding</keyword>
<comment type="similarity">
    <text evidence="2">Belongs to the AOR/FOR family.</text>
</comment>
<dbReference type="InterPro" id="IPR051919">
    <property type="entry name" value="W-dependent_AOR"/>
</dbReference>
<organism evidence="10 11">
    <name type="scientific">Candidatus Hakubella thermalkaliphila</name>
    <dbReference type="NCBI Taxonomy" id="2754717"/>
    <lineage>
        <taxon>Bacteria</taxon>
        <taxon>Bacillati</taxon>
        <taxon>Actinomycetota</taxon>
        <taxon>Actinomycetota incertae sedis</taxon>
        <taxon>Candidatus Hakubellales</taxon>
        <taxon>Candidatus Hakubellaceae</taxon>
        <taxon>Candidatus Hakubella</taxon>
    </lineage>
</organism>